<proteinExistence type="predicted"/>
<keyword evidence="4 13" id="KW-0732">Signal</keyword>
<keyword evidence="2" id="KW-0723">Serine/threonine-protein kinase</keyword>
<dbReference type="SMART" id="SM00179">
    <property type="entry name" value="EGF_CA"/>
    <property type="match status" value="1"/>
</dbReference>
<dbReference type="InterPro" id="IPR000152">
    <property type="entry name" value="EGF-type_Asp/Asn_hydroxyl_site"/>
</dbReference>
<dbReference type="SMART" id="SM00181">
    <property type="entry name" value="EGF"/>
    <property type="match status" value="2"/>
</dbReference>
<dbReference type="InterPro" id="IPR001881">
    <property type="entry name" value="EGF-like_Ca-bd_dom"/>
</dbReference>
<dbReference type="InterPro" id="IPR025287">
    <property type="entry name" value="WAK_GUB"/>
</dbReference>
<dbReference type="Gene3D" id="3.30.200.20">
    <property type="entry name" value="Phosphorylase Kinase, domain 1"/>
    <property type="match status" value="1"/>
</dbReference>
<dbReference type="GO" id="GO:0004674">
    <property type="term" value="F:protein serine/threonine kinase activity"/>
    <property type="evidence" value="ECO:0007669"/>
    <property type="project" value="UniProtKB-KW"/>
</dbReference>
<dbReference type="Gene3D" id="2.10.25.10">
    <property type="entry name" value="Laminin"/>
    <property type="match status" value="1"/>
</dbReference>
<evidence type="ECO:0000256" key="11">
    <source>
        <dbReference type="PROSITE-ProRule" id="PRU10141"/>
    </source>
</evidence>
<keyword evidence="12" id="KW-1133">Transmembrane helix</keyword>
<evidence type="ECO:0008006" key="18">
    <source>
        <dbReference type="Google" id="ProtNLM"/>
    </source>
</evidence>
<comment type="subcellular location">
    <subcellularLocation>
        <location evidence="1">Membrane</location>
        <topology evidence="1">Single-pass type I membrane protein</topology>
    </subcellularLocation>
</comment>
<dbReference type="SMART" id="SM00220">
    <property type="entry name" value="S_TKc"/>
    <property type="match status" value="1"/>
</dbReference>
<keyword evidence="5 11" id="KW-0547">Nucleotide-binding</keyword>
<dbReference type="PROSITE" id="PS50026">
    <property type="entry name" value="EGF_3"/>
    <property type="match status" value="1"/>
</dbReference>
<dbReference type="PROSITE" id="PS01187">
    <property type="entry name" value="EGF_CA"/>
    <property type="match status" value="1"/>
</dbReference>
<evidence type="ECO:0000259" key="14">
    <source>
        <dbReference type="PROSITE" id="PS50011"/>
    </source>
</evidence>
<keyword evidence="10" id="KW-0245">EGF-like domain</keyword>
<evidence type="ECO:0000256" key="12">
    <source>
        <dbReference type="SAM" id="Phobius"/>
    </source>
</evidence>
<dbReference type="SUPFAM" id="SSF56112">
    <property type="entry name" value="Protein kinase-like (PK-like)"/>
    <property type="match status" value="1"/>
</dbReference>
<dbReference type="InterPro" id="IPR018097">
    <property type="entry name" value="EGF_Ca-bd_CS"/>
</dbReference>
<dbReference type="GO" id="GO:0005509">
    <property type="term" value="F:calcium ion binding"/>
    <property type="evidence" value="ECO:0007669"/>
    <property type="project" value="InterPro"/>
</dbReference>
<accession>A0AAD8X0V7</accession>
<dbReference type="PROSITE" id="PS00107">
    <property type="entry name" value="PROTEIN_KINASE_ATP"/>
    <property type="match status" value="1"/>
</dbReference>
<feature type="domain" description="Protein kinase" evidence="14">
    <location>
        <begin position="467"/>
        <end position="732"/>
    </location>
</feature>
<name>A0AAD8X0V7_LOLMU</name>
<dbReference type="InterPro" id="IPR008271">
    <property type="entry name" value="Ser/Thr_kinase_AS"/>
</dbReference>
<evidence type="ECO:0000259" key="15">
    <source>
        <dbReference type="PROSITE" id="PS50026"/>
    </source>
</evidence>
<evidence type="ECO:0000256" key="4">
    <source>
        <dbReference type="ARBA" id="ARBA00022729"/>
    </source>
</evidence>
<keyword evidence="12" id="KW-0472">Membrane</keyword>
<keyword evidence="8" id="KW-1015">Disulfide bond</keyword>
<gene>
    <name evidence="16" type="ORF">QYE76_008427</name>
</gene>
<evidence type="ECO:0000313" key="17">
    <source>
        <dbReference type="Proteomes" id="UP001231189"/>
    </source>
</evidence>
<evidence type="ECO:0000256" key="10">
    <source>
        <dbReference type="PROSITE-ProRule" id="PRU00076"/>
    </source>
</evidence>
<reference evidence="16" key="1">
    <citation type="submission" date="2023-07" db="EMBL/GenBank/DDBJ databases">
        <title>A chromosome-level genome assembly of Lolium multiflorum.</title>
        <authorList>
            <person name="Chen Y."/>
            <person name="Copetti D."/>
            <person name="Kolliker R."/>
            <person name="Studer B."/>
        </authorList>
    </citation>
    <scope>NUCLEOTIDE SEQUENCE</scope>
    <source>
        <strain evidence="16">02402/16</strain>
        <tissue evidence="16">Leaf</tissue>
    </source>
</reference>
<dbReference type="Pfam" id="PF13947">
    <property type="entry name" value="GUB_WAK_bind"/>
    <property type="match status" value="1"/>
</dbReference>
<evidence type="ECO:0000256" key="13">
    <source>
        <dbReference type="SAM" id="SignalP"/>
    </source>
</evidence>
<keyword evidence="12" id="KW-0812">Transmembrane</keyword>
<organism evidence="16 17">
    <name type="scientific">Lolium multiflorum</name>
    <name type="common">Italian ryegrass</name>
    <name type="synonym">Lolium perenne subsp. multiflorum</name>
    <dbReference type="NCBI Taxonomy" id="4521"/>
    <lineage>
        <taxon>Eukaryota</taxon>
        <taxon>Viridiplantae</taxon>
        <taxon>Streptophyta</taxon>
        <taxon>Embryophyta</taxon>
        <taxon>Tracheophyta</taxon>
        <taxon>Spermatophyta</taxon>
        <taxon>Magnoliopsida</taxon>
        <taxon>Liliopsida</taxon>
        <taxon>Poales</taxon>
        <taxon>Poaceae</taxon>
        <taxon>BOP clade</taxon>
        <taxon>Pooideae</taxon>
        <taxon>Poodae</taxon>
        <taxon>Poeae</taxon>
        <taxon>Poeae Chloroplast Group 2 (Poeae type)</taxon>
        <taxon>Loliodinae</taxon>
        <taxon>Loliinae</taxon>
        <taxon>Lolium</taxon>
    </lineage>
</organism>
<evidence type="ECO:0000256" key="5">
    <source>
        <dbReference type="ARBA" id="ARBA00022741"/>
    </source>
</evidence>
<dbReference type="FunFam" id="3.30.200.20:FF:000337">
    <property type="entry name" value="Wall-associated receptor kinase 3"/>
    <property type="match status" value="1"/>
</dbReference>
<dbReference type="GO" id="GO:0030247">
    <property type="term" value="F:polysaccharide binding"/>
    <property type="evidence" value="ECO:0007669"/>
    <property type="project" value="InterPro"/>
</dbReference>
<keyword evidence="7 11" id="KW-0067">ATP-binding</keyword>
<dbReference type="CDD" id="cd00054">
    <property type="entry name" value="EGF_CA"/>
    <property type="match status" value="1"/>
</dbReference>
<feature type="chain" id="PRO_5042165810" description="Protein kinase domain-containing protein" evidence="13">
    <location>
        <begin position="26"/>
        <end position="740"/>
    </location>
</feature>
<dbReference type="AlphaFoldDB" id="A0AAD8X0V7"/>
<feature type="transmembrane region" description="Helical" evidence="12">
    <location>
        <begin position="410"/>
        <end position="430"/>
    </location>
</feature>
<feature type="binding site" evidence="11">
    <location>
        <position position="495"/>
    </location>
    <ligand>
        <name>ATP</name>
        <dbReference type="ChEBI" id="CHEBI:30616"/>
    </ligand>
</feature>
<dbReference type="FunFam" id="1.10.510.10:FF:000606">
    <property type="entry name" value="Wall-associated receptor kinase 3"/>
    <property type="match status" value="1"/>
</dbReference>
<keyword evidence="3" id="KW-0808">Transferase</keyword>
<feature type="domain" description="EGF-like" evidence="15">
    <location>
        <begin position="360"/>
        <end position="401"/>
    </location>
</feature>
<dbReference type="PROSITE" id="PS00010">
    <property type="entry name" value="ASX_HYDROXYL"/>
    <property type="match status" value="1"/>
</dbReference>
<dbReference type="Gene3D" id="1.10.510.10">
    <property type="entry name" value="Transferase(Phosphotransferase) domain 1"/>
    <property type="match status" value="1"/>
</dbReference>
<sequence>MATTSSSQFPSRVLLPLILLLLAAASDHRTPRAYAATLPITRPGCPDKCGDVLIPFPFGIGSGCFLQGFEVTCNTTFTPPRAFITNREIDDPTAIWPYTGVFQDVLEEVYLAGSDVYSEPSSRKNMSVPLELFSITVADNQARGYGAISSDCSNDTTDHLYKYQGTVFDRDGPNGTFLMSATSNVVVGVGNNAEPVLSQVVGDTSGYWVSCVAKEDGYLMFTTNGSCTGRGCCQAPVPPEAEPRSRSTFSVALYPRNNTRRDVYPCSYGMLVEESWYNFSTPDTGGYETLPKKFPRGVPFVFDFAIRNGTCPAEGQRPPADHACVSDNSYCATATNGQGYVCKCSQNYEGNPYIKNGCQDINECEDPVKYPCQGTCKNKPGGYDCLCKAGMKGDGKKGNCTEKFPTVAKAVVGAIGGLFLIALLSFLVLLRKEKRKTKEFYAKNGGPTLEKAKIIKIFKRGALKHILKSSNVIGKGGFGEVYKGTVGDEIVAIKKPINGSILENEQFANEVIIQSQVIHRNIVRLIGCCLDVDIPMLVYEFLSRGSLDDILHSNNMGPLTLDERLRIAAESADGLAYMHSKTSTKILHGDVKPANILLDDNLLPKISDFGISRLIPRDKEHAASVIGDMSYMDPVYLQTGLLTEKSDVYSFGVVLLELISRKKATHSDNYKLVNSYLENHKKGKKSTELFDKDIAVESNLEILDSIAGLAVECLNLDVDQRPAMTEVAHRLLMLYQSRLS</sequence>
<dbReference type="GO" id="GO:0005524">
    <property type="term" value="F:ATP binding"/>
    <property type="evidence" value="ECO:0007669"/>
    <property type="project" value="UniProtKB-UniRule"/>
</dbReference>
<dbReference type="InterPro" id="IPR000719">
    <property type="entry name" value="Prot_kinase_dom"/>
</dbReference>
<dbReference type="Pfam" id="PF00069">
    <property type="entry name" value="Pkinase"/>
    <property type="match status" value="1"/>
</dbReference>
<protein>
    <recommendedName>
        <fullName evidence="18">Protein kinase domain-containing protein</fullName>
    </recommendedName>
</protein>
<dbReference type="InterPro" id="IPR011009">
    <property type="entry name" value="Kinase-like_dom_sf"/>
</dbReference>
<evidence type="ECO:0000256" key="8">
    <source>
        <dbReference type="ARBA" id="ARBA00023157"/>
    </source>
</evidence>
<dbReference type="InterPro" id="IPR017441">
    <property type="entry name" value="Protein_kinase_ATP_BS"/>
</dbReference>
<comment type="caution">
    <text evidence="16">The sequence shown here is derived from an EMBL/GenBank/DDBJ whole genome shotgun (WGS) entry which is preliminary data.</text>
</comment>
<dbReference type="InterPro" id="IPR000742">
    <property type="entry name" value="EGF"/>
</dbReference>
<keyword evidence="17" id="KW-1185">Reference proteome</keyword>
<dbReference type="SUPFAM" id="SSF57196">
    <property type="entry name" value="EGF/Laminin"/>
    <property type="match status" value="1"/>
</dbReference>
<dbReference type="PANTHER" id="PTHR27005">
    <property type="entry name" value="WALL-ASSOCIATED RECEPTOR KINASE-LIKE 21"/>
    <property type="match status" value="1"/>
</dbReference>
<keyword evidence="6" id="KW-0418">Kinase</keyword>
<evidence type="ECO:0000313" key="16">
    <source>
        <dbReference type="EMBL" id="KAK1691730.1"/>
    </source>
</evidence>
<evidence type="ECO:0000256" key="3">
    <source>
        <dbReference type="ARBA" id="ARBA00022679"/>
    </source>
</evidence>
<dbReference type="EMBL" id="JAUUTY010000001">
    <property type="protein sequence ID" value="KAK1691730.1"/>
    <property type="molecule type" value="Genomic_DNA"/>
</dbReference>
<dbReference type="GO" id="GO:0007166">
    <property type="term" value="P:cell surface receptor signaling pathway"/>
    <property type="evidence" value="ECO:0007669"/>
    <property type="project" value="InterPro"/>
</dbReference>
<feature type="signal peptide" evidence="13">
    <location>
        <begin position="1"/>
        <end position="25"/>
    </location>
</feature>
<evidence type="ECO:0000256" key="9">
    <source>
        <dbReference type="ARBA" id="ARBA00023180"/>
    </source>
</evidence>
<evidence type="ECO:0000256" key="1">
    <source>
        <dbReference type="ARBA" id="ARBA00004479"/>
    </source>
</evidence>
<evidence type="ECO:0000256" key="2">
    <source>
        <dbReference type="ARBA" id="ARBA00022527"/>
    </source>
</evidence>
<dbReference type="InterPro" id="IPR045274">
    <property type="entry name" value="WAK-like"/>
</dbReference>
<dbReference type="GO" id="GO:0005886">
    <property type="term" value="C:plasma membrane"/>
    <property type="evidence" value="ECO:0007669"/>
    <property type="project" value="TreeGrafter"/>
</dbReference>
<comment type="caution">
    <text evidence="10">Lacks conserved residue(s) required for the propagation of feature annotation.</text>
</comment>
<dbReference type="PROSITE" id="PS50011">
    <property type="entry name" value="PROTEIN_KINASE_DOM"/>
    <property type="match status" value="1"/>
</dbReference>
<dbReference type="PANTHER" id="PTHR27005:SF468">
    <property type="entry name" value="OS01G0310500 PROTEIN"/>
    <property type="match status" value="1"/>
</dbReference>
<evidence type="ECO:0000256" key="6">
    <source>
        <dbReference type="ARBA" id="ARBA00022777"/>
    </source>
</evidence>
<dbReference type="PROSITE" id="PS00108">
    <property type="entry name" value="PROTEIN_KINASE_ST"/>
    <property type="match status" value="1"/>
</dbReference>
<keyword evidence="9" id="KW-0325">Glycoprotein</keyword>
<evidence type="ECO:0000256" key="7">
    <source>
        <dbReference type="ARBA" id="ARBA00022840"/>
    </source>
</evidence>
<dbReference type="Proteomes" id="UP001231189">
    <property type="component" value="Unassembled WGS sequence"/>
</dbReference>